<sequence length="154" mass="16852">MSNSRDVPFDTTILVRDTCLCLHVQRAARTLSRLFDEAFQPLGLTSGQFSLLNALNRHEPPAIGPVAQLLAMDRTTLTAALKPLERDGLVAVKVDPNDRRSRLLHLTDKGRKVLASAVPIWCDLHGAIEARLSELEPDSLRGALNSLSHAKPST</sequence>
<protein>
    <submittedName>
        <fullName evidence="2">MarR family transcriptional regulator</fullName>
    </submittedName>
</protein>
<feature type="domain" description="HTH marR-type" evidence="1">
    <location>
        <begin position="17"/>
        <end position="149"/>
    </location>
</feature>
<organism evidence="2 3">
    <name type="scientific">Microvirga vignae</name>
    <dbReference type="NCBI Taxonomy" id="1225564"/>
    <lineage>
        <taxon>Bacteria</taxon>
        <taxon>Pseudomonadati</taxon>
        <taxon>Pseudomonadota</taxon>
        <taxon>Alphaproteobacteria</taxon>
        <taxon>Hyphomicrobiales</taxon>
        <taxon>Methylobacteriaceae</taxon>
        <taxon>Microvirga</taxon>
    </lineage>
</organism>
<dbReference type="InterPro" id="IPR000835">
    <property type="entry name" value="HTH_MarR-typ"/>
</dbReference>
<dbReference type="OrthoDB" id="2287011at2"/>
<dbReference type="PATRIC" id="fig|1225564.3.peg.6928"/>
<dbReference type="AlphaFoldDB" id="A0A0H1RHT6"/>
<dbReference type="InterPro" id="IPR036388">
    <property type="entry name" value="WH-like_DNA-bd_sf"/>
</dbReference>
<dbReference type="Proteomes" id="UP000035489">
    <property type="component" value="Unassembled WGS sequence"/>
</dbReference>
<comment type="caution">
    <text evidence="2">The sequence shown here is derived from an EMBL/GenBank/DDBJ whole genome shotgun (WGS) entry which is preliminary data.</text>
</comment>
<dbReference type="GO" id="GO:0006950">
    <property type="term" value="P:response to stress"/>
    <property type="evidence" value="ECO:0007669"/>
    <property type="project" value="TreeGrafter"/>
</dbReference>
<proteinExistence type="predicted"/>
<gene>
    <name evidence="2" type="ORF">AA309_02520</name>
</gene>
<dbReference type="SUPFAM" id="SSF46785">
    <property type="entry name" value="Winged helix' DNA-binding domain"/>
    <property type="match status" value="1"/>
</dbReference>
<dbReference type="PANTHER" id="PTHR33164">
    <property type="entry name" value="TRANSCRIPTIONAL REGULATOR, MARR FAMILY"/>
    <property type="match status" value="1"/>
</dbReference>
<dbReference type="RefSeq" id="WP_047187418.1">
    <property type="nucleotide sequence ID" value="NZ_LCYG01000009.1"/>
</dbReference>
<dbReference type="STRING" id="1225564.AA309_02520"/>
<evidence type="ECO:0000313" key="2">
    <source>
        <dbReference type="EMBL" id="KLK94629.1"/>
    </source>
</evidence>
<dbReference type="PANTHER" id="PTHR33164:SF105">
    <property type="entry name" value="TRANSCRIPTIONAL REPRESSOR PROTEIN-RELATED"/>
    <property type="match status" value="1"/>
</dbReference>
<evidence type="ECO:0000313" key="3">
    <source>
        <dbReference type="Proteomes" id="UP000035489"/>
    </source>
</evidence>
<dbReference type="SMART" id="SM00347">
    <property type="entry name" value="HTH_MARR"/>
    <property type="match status" value="1"/>
</dbReference>
<evidence type="ECO:0000259" key="1">
    <source>
        <dbReference type="PROSITE" id="PS50995"/>
    </source>
</evidence>
<name>A0A0H1RHT6_9HYPH</name>
<dbReference type="InterPro" id="IPR039422">
    <property type="entry name" value="MarR/SlyA-like"/>
</dbReference>
<dbReference type="Pfam" id="PF12802">
    <property type="entry name" value="MarR_2"/>
    <property type="match status" value="1"/>
</dbReference>
<dbReference type="Gene3D" id="1.10.10.10">
    <property type="entry name" value="Winged helix-like DNA-binding domain superfamily/Winged helix DNA-binding domain"/>
    <property type="match status" value="1"/>
</dbReference>
<dbReference type="PROSITE" id="PS50995">
    <property type="entry name" value="HTH_MARR_2"/>
    <property type="match status" value="1"/>
</dbReference>
<keyword evidence="3" id="KW-1185">Reference proteome</keyword>
<dbReference type="EMBL" id="LCYG01000009">
    <property type="protein sequence ID" value="KLK94629.1"/>
    <property type="molecule type" value="Genomic_DNA"/>
</dbReference>
<dbReference type="GO" id="GO:0003700">
    <property type="term" value="F:DNA-binding transcription factor activity"/>
    <property type="evidence" value="ECO:0007669"/>
    <property type="project" value="InterPro"/>
</dbReference>
<dbReference type="InterPro" id="IPR036390">
    <property type="entry name" value="WH_DNA-bd_sf"/>
</dbReference>
<accession>A0A0H1RHT6</accession>
<reference evidence="2 3" key="1">
    <citation type="submission" date="2015-05" db="EMBL/GenBank/DDBJ databases">
        <title>Draft genome sequence of Microvirga vignae strain BR3299, a novel nitrogen fixing bacteria isolated from Brazil semi-aired region.</title>
        <authorList>
            <person name="Zilli J.E."/>
            <person name="Passos S.R."/>
            <person name="Leite J."/>
            <person name="Baldani J.I."/>
            <person name="Xavier G.R."/>
            <person name="Rumjaneck N.G."/>
            <person name="Simoes-Araujo J.L."/>
        </authorList>
    </citation>
    <scope>NUCLEOTIDE SEQUENCE [LARGE SCALE GENOMIC DNA]</scope>
    <source>
        <strain evidence="2 3">BR3299</strain>
    </source>
</reference>